<dbReference type="InterPro" id="IPR052160">
    <property type="entry name" value="Gypsy_RT_Integrase-like"/>
</dbReference>
<reference evidence="2" key="1">
    <citation type="submission" date="2023-08" db="EMBL/GenBank/DDBJ databases">
        <title>A de novo genome assembly of Solanum verrucosum Schlechtendal, a Mexican diploid species geographically isolated from the other diploid A-genome species in potato relatives.</title>
        <authorList>
            <person name="Hosaka K."/>
        </authorList>
    </citation>
    <scope>NUCLEOTIDE SEQUENCE</scope>
    <source>
        <tissue evidence="2">Young leaves</tissue>
    </source>
</reference>
<dbReference type="Gene3D" id="1.10.340.70">
    <property type="match status" value="1"/>
</dbReference>
<keyword evidence="3" id="KW-1185">Reference proteome</keyword>
<proteinExistence type="predicted"/>
<dbReference type="InterPro" id="IPR041588">
    <property type="entry name" value="Integrase_H2C2"/>
</dbReference>
<feature type="domain" description="Integrase zinc-binding" evidence="1">
    <location>
        <begin position="24"/>
        <end position="79"/>
    </location>
</feature>
<evidence type="ECO:0000259" key="1">
    <source>
        <dbReference type="Pfam" id="PF17921"/>
    </source>
</evidence>
<evidence type="ECO:0000313" key="3">
    <source>
        <dbReference type="Proteomes" id="UP001234989"/>
    </source>
</evidence>
<protein>
    <recommendedName>
        <fullName evidence="1">Integrase zinc-binding domain-containing protein</fullName>
    </recommendedName>
</protein>
<organism evidence="2 3">
    <name type="scientific">Solanum verrucosum</name>
    <dbReference type="NCBI Taxonomy" id="315347"/>
    <lineage>
        <taxon>Eukaryota</taxon>
        <taxon>Viridiplantae</taxon>
        <taxon>Streptophyta</taxon>
        <taxon>Embryophyta</taxon>
        <taxon>Tracheophyta</taxon>
        <taxon>Spermatophyta</taxon>
        <taxon>Magnoliopsida</taxon>
        <taxon>eudicotyledons</taxon>
        <taxon>Gunneridae</taxon>
        <taxon>Pentapetalae</taxon>
        <taxon>asterids</taxon>
        <taxon>lamiids</taxon>
        <taxon>Solanales</taxon>
        <taxon>Solanaceae</taxon>
        <taxon>Solanoideae</taxon>
        <taxon>Solaneae</taxon>
        <taxon>Solanum</taxon>
    </lineage>
</organism>
<dbReference type="EMBL" id="CP133614">
    <property type="protein sequence ID" value="WMV19589.1"/>
    <property type="molecule type" value="Genomic_DNA"/>
</dbReference>
<dbReference type="Pfam" id="PF17921">
    <property type="entry name" value="Integrase_H2C2"/>
    <property type="match status" value="1"/>
</dbReference>
<dbReference type="Proteomes" id="UP001234989">
    <property type="component" value="Chromosome 3"/>
</dbReference>
<evidence type="ECO:0000313" key="2">
    <source>
        <dbReference type="EMBL" id="WMV19589.1"/>
    </source>
</evidence>
<sequence>MLKKFIEAFSQGGVGRLCVTNVDDLREHILSETHSSRYFIHPEDTKIYRDFREVYWWNDMKRDIVEFVTKFSNCQQVKVEHKKIGGLSYDISFLLGSGKI</sequence>
<dbReference type="PANTHER" id="PTHR47266">
    <property type="entry name" value="ENDONUCLEASE-RELATED"/>
    <property type="match status" value="1"/>
</dbReference>
<name>A0AAF0Q9L7_SOLVR</name>
<gene>
    <name evidence="2" type="ORF">MTR67_012974</name>
</gene>
<dbReference type="AlphaFoldDB" id="A0AAF0Q9L7"/>
<accession>A0AAF0Q9L7</accession>